<proteinExistence type="predicted"/>
<organism evidence="1 2">
    <name type="scientific">Lophium mytilinum</name>
    <dbReference type="NCBI Taxonomy" id="390894"/>
    <lineage>
        <taxon>Eukaryota</taxon>
        <taxon>Fungi</taxon>
        <taxon>Dikarya</taxon>
        <taxon>Ascomycota</taxon>
        <taxon>Pezizomycotina</taxon>
        <taxon>Dothideomycetes</taxon>
        <taxon>Pleosporomycetidae</taxon>
        <taxon>Mytilinidiales</taxon>
        <taxon>Mytilinidiaceae</taxon>
        <taxon>Lophium</taxon>
    </lineage>
</organism>
<protein>
    <submittedName>
        <fullName evidence="1">Uncharacterized protein</fullName>
    </submittedName>
</protein>
<evidence type="ECO:0000313" key="1">
    <source>
        <dbReference type="EMBL" id="KAF2489213.1"/>
    </source>
</evidence>
<evidence type="ECO:0000313" key="2">
    <source>
        <dbReference type="Proteomes" id="UP000799750"/>
    </source>
</evidence>
<dbReference type="AlphaFoldDB" id="A0A6A6QC35"/>
<gene>
    <name evidence="1" type="ORF">BU16DRAFT_567391</name>
</gene>
<accession>A0A6A6QC35</accession>
<dbReference type="EMBL" id="MU004199">
    <property type="protein sequence ID" value="KAF2489213.1"/>
    <property type="molecule type" value="Genomic_DNA"/>
</dbReference>
<keyword evidence="2" id="KW-1185">Reference proteome</keyword>
<name>A0A6A6QC35_9PEZI</name>
<reference evidence="1" key="1">
    <citation type="journal article" date="2020" name="Stud. Mycol.">
        <title>101 Dothideomycetes genomes: a test case for predicting lifestyles and emergence of pathogens.</title>
        <authorList>
            <person name="Haridas S."/>
            <person name="Albert R."/>
            <person name="Binder M."/>
            <person name="Bloem J."/>
            <person name="Labutti K."/>
            <person name="Salamov A."/>
            <person name="Andreopoulos B."/>
            <person name="Baker S."/>
            <person name="Barry K."/>
            <person name="Bills G."/>
            <person name="Bluhm B."/>
            <person name="Cannon C."/>
            <person name="Castanera R."/>
            <person name="Culley D."/>
            <person name="Daum C."/>
            <person name="Ezra D."/>
            <person name="Gonzalez J."/>
            <person name="Henrissat B."/>
            <person name="Kuo A."/>
            <person name="Liang C."/>
            <person name="Lipzen A."/>
            <person name="Lutzoni F."/>
            <person name="Magnuson J."/>
            <person name="Mondo S."/>
            <person name="Nolan M."/>
            <person name="Ohm R."/>
            <person name="Pangilinan J."/>
            <person name="Park H.-J."/>
            <person name="Ramirez L."/>
            <person name="Alfaro M."/>
            <person name="Sun H."/>
            <person name="Tritt A."/>
            <person name="Yoshinaga Y."/>
            <person name="Zwiers L.-H."/>
            <person name="Turgeon B."/>
            <person name="Goodwin S."/>
            <person name="Spatafora J."/>
            <person name="Crous P."/>
            <person name="Grigoriev I."/>
        </authorList>
    </citation>
    <scope>NUCLEOTIDE SEQUENCE</scope>
    <source>
        <strain evidence="1">CBS 269.34</strain>
    </source>
</reference>
<dbReference type="Proteomes" id="UP000799750">
    <property type="component" value="Unassembled WGS sequence"/>
</dbReference>
<sequence>MSTLSKSNFADARYGKPAIVCSVHDVTNMGARTASRCLCHVVSAFRWLNGPVLAVWEAFESNFLRLDLSGPQKDRMYHIFLTMITKRPAEPCVREALFSALDRWRAVQTHERFGPAATLLRGLLCKVFLHRKLDVPVAKIEQAAYVVEAAELPHWAAITKKMPSGIFEGFPEDRLVIVPVILITFADHDSNTVVFAPLGPHLGLPAVFQWSDFVKVVSKTAQKPKTMDLESWYDQHWTPIWTKYLLAEQNEKLEKEKLEKQQSGKGRKDAARDVVAEKEKEKRVVALSWHNKLVWHVESWTTRVEGPTSENKFDWMETMADDRFVVYARRLVARIEDALQED</sequence>